<name>A0A9Q1LB18_9SOLA</name>
<dbReference type="PANTHER" id="PTHR11260">
    <property type="entry name" value="GLUTATHIONE S-TRANSFERASE, GST, SUPERFAMILY, GST DOMAIN CONTAINING"/>
    <property type="match status" value="1"/>
</dbReference>
<dbReference type="Pfam" id="PF00043">
    <property type="entry name" value="GST_C"/>
    <property type="match status" value="1"/>
</dbReference>
<dbReference type="PROSITE" id="PS50405">
    <property type="entry name" value="GST_CTER"/>
    <property type="match status" value="1"/>
</dbReference>
<dbReference type="SFLD" id="SFLDG01152">
    <property type="entry name" value="Main.3:_Omega-_and_Tau-like"/>
    <property type="match status" value="1"/>
</dbReference>
<proteinExistence type="inferred from homology"/>
<dbReference type="InterPro" id="IPR036282">
    <property type="entry name" value="Glutathione-S-Trfase_C_sf"/>
</dbReference>
<evidence type="ECO:0000313" key="8">
    <source>
        <dbReference type="EMBL" id="KAJ8532999.1"/>
    </source>
</evidence>
<dbReference type="AlphaFoldDB" id="A0A9Q1LB18"/>
<keyword evidence="3" id="KW-0808">Transferase</keyword>
<dbReference type="InterPro" id="IPR040079">
    <property type="entry name" value="Glutathione_S-Trfase"/>
</dbReference>
<dbReference type="InterPro" id="IPR004046">
    <property type="entry name" value="GST_C"/>
</dbReference>
<sequence length="216" mass="24813">MAQVKLLGFWYSPFTHRVEWALKIKGVKYEYIEEDRNNKSSLLLQSNPVHKKTPVLIHNGKPICESMVIVEYIDETFEGPSILPKDPYDRALARFWAKFLDDKVAAMINTFFHKGEEQEKGKEEVCEMLKVLDNELNDKKFFVGGKLGFADMAANFVGLWLGVFEKGSGIVLVKSENFPNFCAWRDEYIKCSQVKEYLPPRDELLAFFQAAASAKK</sequence>
<dbReference type="EC" id="2.5.1.18" evidence="2"/>
<evidence type="ECO:0000256" key="4">
    <source>
        <dbReference type="ARBA" id="ARBA00047960"/>
    </source>
</evidence>
<dbReference type="CDD" id="cd03058">
    <property type="entry name" value="GST_N_Tau"/>
    <property type="match status" value="1"/>
</dbReference>
<dbReference type="GO" id="GO:0004364">
    <property type="term" value="F:glutathione transferase activity"/>
    <property type="evidence" value="ECO:0007669"/>
    <property type="project" value="UniProtKB-EC"/>
</dbReference>
<evidence type="ECO:0000256" key="5">
    <source>
        <dbReference type="ARBA" id="ARBA00071370"/>
    </source>
</evidence>
<reference evidence="9" key="1">
    <citation type="journal article" date="2023" name="Proc. Natl. Acad. Sci. U.S.A.">
        <title>Genomic and structural basis for evolution of tropane alkaloid biosynthesis.</title>
        <authorList>
            <person name="Wanga Y.-J."/>
            <person name="Taina T."/>
            <person name="Yua J.-Y."/>
            <person name="Lia J."/>
            <person name="Xua B."/>
            <person name="Chenc J."/>
            <person name="D'Auriad J.C."/>
            <person name="Huanga J.-P."/>
            <person name="Huanga S.-X."/>
        </authorList>
    </citation>
    <scope>NUCLEOTIDE SEQUENCE [LARGE SCALE GENOMIC DNA]</scope>
    <source>
        <strain evidence="9">cv. KIB-2019</strain>
    </source>
</reference>
<dbReference type="Gene3D" id="3.40.30.10">
    <property type="entry name" value="Glutaredoxin"/>
    <property type="match status" value="1"/>
</dbReference>
<dbReference type="SFLD" id="SFLDS00019">
    <property type="entry name" value="Glutathione_Transferase_(cytos"/>
    <property type="match status" value="1"/>
</dbReference>
<evidence type="ECO:0000313" key="9">
    <source>
        <dbReference type="Proteomes" id="UP001152561"/>
    </source>
</evidence>
<accession>A0A9Q1LB18</accession>
<dbReference type="PANTHER" id="PTHR11260:SF676">
    <property type="entry name" value="GLUTATHIONE S-TRANSFERASE U8"/>
    <property type="match status" value="1"/>
</dbReference>
<feature type="domain" description="GST N-terminal" evidence="6">
    <location>
        <begin position="2"/>
        <end position="81"/>
    </location>
</feature>
<evidence type="ECO:0000256" key="3">
    <source>
        <dbReference type="ARBA" id="ARBA00022679"/>
    </source>
</evidence>
<comment type="catalytic activity">
    <reaction evidence="4">
        <text>RX + glutathione = an S-substituted glutathione + a halide anion + H(+)</text>
        <dbReference type="Rhea" id="RHEA:16437"/>
        <dbReference type="ChEBI" id="CHEBI:15378"/>
        <dbReference type="ChEBI" id="CHEBI:16042"/>
        <dbReference type="ChEBI" id="CHEBI:17792"/>
        <dbReference type="ChEBI" id="CHEBI:57925"/>
        <dbReference type="ChEBI" id="CHEBI:90779"/>
        <dbReference type="EC" id="2.5.1.18"/>
    </reaction>
</comment>
<dbReference type="EMBL" id="JAJAGQ010000020">
    <property type="protein sequence ID" value="KAJ8532999.1"/>
    <property type="molecule type" value="Genomic_DNA"/>
</dbReference>
<dbReference type="PROSITE" id="PS50404">
    <property type="entry name" value="GST_NTER"/>
    <property type="match status" value="1"/>
</dbReference>
<dbReference type="Gene3D" id="1.20.1050.10">
    <property type="match status" value="1"/>
</dbReference>
<dbReference type="GO" id="GO:0005737">
    <property type="term" value="C:cytoplasm"/>
    <property type="evidence" value="ECO:0007669"/>
    <property type="project" value="TreeGrafter"/>
</dbReference>
<dbReference type="CDD" id="cd03185">
    <property type="entry name" value="GST_C_Tau"/>
    <property type="match status" value="1"/>
</dbReference>
<dbReference type="OrthoDB" id="4951845at2759"/>
<dbReference type="FunFam" id="1.20.1050.10:FF:000012">
    <property type="entry name" value="Tau class glutathione S-transferase"/>
    <property type="match status" value="1"/>
</dbReference>
<dbReference type="InterPro" id="IPR004045">
    <property type="entry name" value="Glutathione_S-Trfase_N"/>
</dbReference>
<evidence type="ECO:0000256" key="2">
    <source>
        <dbReference type="ARBA" id="ARBA00012452"/>
    </source>
</evidence>
<dbReference type="Proteomes" id="UP001152561">
    <property type="component" value="Unassembled WGS sequence"/>
</dbReference>
<keyword evidence="9" id="KW-1185">Reference proteome</keyword>
<comment type="caution">
    <text evidence="8">The sequence shown here is derived from an EMBL/GenBank/DDBJ whole genome shotgun (WGS) entry which is preliminary data.</text>
</comment>
<gene>
    <name evidence="8" type="ORF">K7X08_015888</name>
</gene>
<dbReference type="SUPFAM" id="SSF52833">
    <property type="entry name" value="Thioredoxin-like"/>
    <property type="match status" value="1"/>
</dbReference>
<organism evidence="8 9">
    <name type="scientific">Anisodus acutangulus</name>
    <dbReference type="NCBI Taxonomy" id="402998"/>
    <lineage>
        <taxon>Eukaryota</taxon>
        <taxon>Viridiplantae</taxon>
        <taxon>Streptophyta</taxon>
        <taxon>Embryophyta</taxon>
        <taxon>Tracheophyta</taxon>
        <taxon>Spermatophyta</taxon>
        <taxon>Magnoliopsida</taxon>
        <taxon>eudicotyledons</taxon>
        <taxon>Gunneridae</taxon>
        <taxon>Pentapetalae</taxon>
        <taxon>asterids</taxon>
        <taxon>lamiids</taxon>
        <taxon>Solanales</taxon>
        <taxon>Solanaceae</taxon>
        <taxon>Solanoideae</taxon>
        <taxon>Hyoscyameae</taxon>
        <taxon>Anisodus</taxon>
    </lineage>
</organism>
<dbReference type="Pfam" id="PF02798">
    <property type="entry name" value="GST_N"/>
    <property type="match status" value="1"/>
</dbReference>
<dbReference type="InterPro" id="IPR045074">
    <property type="entry name" value="GST_C_Tau"/>
</dbReference>
<evidence type="ECO:0000259" key="7">
    <source>
        <dbReference type="PROSITE" id="PS50405"/>
    </source>
</evidence>
<protein>
    <recommendedName>
        <fullName evidence="5">Probable glutathione S-transferase</fullName>
        <ecNumber evidence="2">2.5.1.18</ecNumber>
    </recommendedName>
</protein>
<dbReference type="SUPFAM" id="SSF47616">
    <property type="entry name" value="GST C-terminal domain-like"/>
    <property type="match status" value="1"/>
</dbReference>
<dbReference type="FunFam" id="3.40.30.10:FF:000014">
    <property type="entry name" value="Tau class glutathione S-transferase"/>
    <property type="match status" value="1"/>
</dbReference>
<evidence type="ECO:0000259" key="6">
    <source>
        <dbReference type="PROSITE" id="PS50404"/>
    </source>
</evidence>
<evidence type="ECO:0000256" key="1">
    <source>
        <dbReference type="ARBA" id="ARBA00009929"/>
    </source>
</evidence>
<dbReference type="InterPro" id="IPR010987">
    <property type="entry name" value="Glutathione-S-Trfase_C-like"/>
</dbReference>
<dbReference type="GO" id="GO:0006749">
    <property type="term" value="P:glutathione metabolic process"/>
    <property type="evidence" value="ECO:0007669"/>
    <property type="project" value="InterPro"/>
</dbReference>
<comment type="similarity">
    <text evidence="1">Belongs to the GST superfamily. HSP26 family.</text>
</comment>
<dbReference type="SFLD" id="SFLDG00358">
    <property type="entry name" value="Main_(cytGST)"/>
    <property type="match status" value="1"/>
</dbReference>
<dbReference type="InterPro" id="IPR036249">
    <property type="entry name" value="Thioredoxin-like_sf"/>
</dbReference>
<dbReference type="InterPro" id="IPR045073">
    <property type="entry name" value="Omega/Tau-like"/>
</dbReference>
<feature type="domain" description="GST C-terminal" evidence="7">
    <location>
        <begin position="86"/>
        <end position="208"/>
    </location>
</feature>